<feature type="region of interest" description="Disordered" evidence="1">
    <location>
        <begin position="48"/>
        <end position="69"/>
    </location>
</feature>
<dbReference type="Proteomes" id="UP000562929">
    <property type="component" value="Unassembled WGS sequence"/>
</dbReference>
<evidence type="ECO:0000313" key="2">
    <source>
        <dbReference type="EMBL" id="KAF4580906.1"/>
    </source>
</evidence>
<comment type="caution">
    <text evidence="2">The sequence shown here is derived from an EMBL/GenBank/DDBJ whole genome shotgun (WGS) entry which is preliminary data.</text>
</comment>
<accession>A0A8H4VAE1</accession>
<proteinExistence type="predicted"/>
<reference evidence="2 3" key="1">
    <citation type="journal article" date="2020" name="G3 (Bethesda)">
        <title>Genetic Underpinnings of Host Manipulation by Ophiocordyceps as Revealed by Comparative Transcriptomics.</title>
        <authorList>
            <person name="Will I."/>
            <person name="Das B."/>
            <person name="Trinh T."/>
            <person name="Brachmann A."/>
            <person name="Ohm R.A."/>
            <person name="de Bekker C."/>
        </authorList>
    </citation>
    <scope>NUCLEOTIDE SEQUENCE [LARGE SCALE GENOMIC DNA]</scope>
    <source>
        <strain evidence="2 3">EC05</strain>
    </source>
</reference>
<evidence type="ECO:0000256" key="1">
    <source>
        <dbReference type="SAM" id="MobiDB-lite"/>
    </source>
</evidence>
<protein>
    <submittedName>
        <fullName evidence="2">Uncharacterized protein</fullName>
    </submittedName>
</protein>
<dbReference type="AlphaFoldDB" id="A0A8H4VAE1"/>
<dbReference type="EMBL" id="JAACLJ010000009">
    <property type="protein sequence ID" value="KAF4580906.1"/>
    <property type="molecule type" value="Genomic_DNA"/>
</dbReference>
<organism evidence="2 3">
    <name type="scientific">Ophiocordyceps camponoti-floridani</name>
    <dbReference type="NCBI Taxonomy" id="2030778"/>
    <lineage>
        <taxon>Eukaryota</taxon>
        <taxon>Fungi</taxon>
        <taxon>Dikarya</taxon>
        <taxon>Ascomycota</taxon>
        <taxon>Pezizomycotina</taxon>
        <taxon>Sordariomycetes</taxon>
        <taxon>Hypocreomycetidae</taxon>
        <taxon>Hypocreales</taxon>
        <taxon>Ophiocordycipitaceae</taxon>
        <taxon>Ophiocordyceps</taxon>
    </lineage>
</organism>
<gene>
    <name evidence="2" type="ORF">GQ602_007043</name>
</gene>
<sequence length="101" mass="11009">MPSSQAKTRGYSYVFFGETFSVRPFRPLRSCLDSGPQSTLGTLSLLHSRFPPRRQGPDPGPNSLWLPPLLSPQDGSGAAVRASSAVLCRPQRFMMIDAAND</sequence>
<name>A0A8H4VAE1_9HYPO</name>
<keyword evidence="3" id="KW-1185">Reference proteome</keyword>
<evidence type="ECO:0000313" key="3">
    <source>
        <dbReference type="Proteomes" id="UP000562929"/>
    </source>
</evidence>